<feature type="binding site" evidence="3">
    <location>
        <position position="123"/>
    </location>
    <ligand>
        <name>substrate</name>
    </ligand>
</feature>
<evidence type="ECO:0000256" key="1">
    <source>
        <dbReference type="ARBA" id="ARBA00006775"/>
    </source>
</evidence>
<dbReference type="InterPro" id="IPR023296">
    <property type="entry name" value="Glyco_hydro_beta-prop_sf"/>
</dbReference>
<feature type="active site" description="Proton donor/acceptor" evidence="2">
    <location>
        <position position="372"/>
    </location>
</feature>
<dbReference type="CDD" id="cd08997">
    <property type="entry name" value="GH68"/>
    <property type="match status" value="1"/>
</dbReference>
<feature type="chain" id="PRO_5044322828" evidence="8">
    <location>
        <begin position="40"/>
        <end position="524"/>
    </location>
</feature>
<gene>
    <name evidence="9" type="ORF">DWV08_16410</name>
    <name evidence="10" type="ORF">DXU92_16305</name>
</gene>
<dbReference type="SUPFAM" id="SSF75005">
    <property type="entry name" value="Arabinanase/levansucrase/invertase"/>
    <property type="match status" value="1"/>
</dbReference>
<evidence type="ECO:0000313" key="12">
    <source>
        <dbReference type="Proteomes" id="UP000282185"/>
    </source>
</evidence>
<evidence type="ECO:0000256" key="4">
    <source>
        <dbReference type="PIRSR" id="PIRSR603469-3"/>
    </source>
</evidence>
<dbReference type="Gene3D" id="2.115.10.20">
    <property type="entry name" value="Glycosyl hydrolase domain, family 43"/>
    <property type="match status" value="1"/>
</dbReference>
<evidence type="ECO:0000256" key="2">
    <source>
        <dbReference type="PIRSR" id="PIRSR603469-1"/>
    </source>
</evidence>
<dbReference type="EMBL" id="QSWH01000011">
    <property type="protein sequence ID" value="RRR20894.1"/>
    <property type="molecule type" value="Genomic_DNA"/>
</dbReference>
<feature type="binding site" evidence="3">
    <location>
        <begin position="370"/>
        <end position="372"/>
    </location>
    <ligand>
        <name>substrate</name>
    </ligand>
</feature>
<feature type="binding site" evidence="3">
    <location>
        <position position="198"/>
    </location>
    <ligand>
        <name>substrate</name>
    </ligand>
</feature>
<sequence>MSRHTTPLNPTRRGFGALALGTLAAAGTASALGSSAAQAAPATPAAPAAPTADGPQPTPHTQAAHDPISSDFHARWTRADARQIMRTQNDSSVARGENSMPESITMPEIPADFPIMTDEVWVWDTWSLTDEYSNQMSYKGWDVIFSLVAPRDIPFDERHWSARIGYFTRPSSAEPDDAWTYGGYLFEDETSLSNTEWSGSARLMQGNKVRVFYTATTFGEKRPGTAGKPAVLATVEGAIKATRDGVSFSKFGEHLEIAEPDGTWYQTQEQNPYFSFRDPFTFEDPATPGITFMLFEGCGAGVPGTARTDATAADLGYVDGDPFAETVDEVNSQGVQWQRGNIGLAWADSKDLTSWTMLPPILTAYAVNDQTERPQMIIEDGKYYLFTISHQFTYAAGLRGPDGVYGFVGDGVRSDFQPLNSSGVVLGSPVDLNLPADAPESPTAGQNPRQFQAYSHYIQPGGLVQSFIDNVEGRRGGTLSPTVKVDVDGATATSAVDYSFGDDGLGPYAYLPTNERKGGVGHYK</sequence>
<keyword evidence="4" id="KW-0479">Metal-binding</keyword>
<protein>
    <submittedName>
        <fullName evidence="10">Glycoside hydrolase family 68 protein</fullName>
    </submittedName>
</protein>
<feature type="signal peptide" evidence="8">
    <location>
        <begin position="1"/>
        <end position="39"/>
    </location>
</feature>
<comment type="cofactor">
    <cofactor evidence="4">
        <name>Ca(2+)</name>
        <dbReference type="ChEBI" id="CHEBI:29108"/>
    </cofactor>
</comment>
<evidence type="ECO:0000256" key="7">
    <source>
        <dbReference type="SAM" id="MobiDB-lite"/>
    </source>
</evidence>
<dbReference type="GO" id="GO:0016787">
    <property type="term" value="F:hydrolase activity"/>
    <property type="evidence" value="ECO:0007669"/>
    <property type="project" value="UniProtKB-KW"/>
</dbReference>
<dbReference type="EMBL" id="CP031356">
    <property type="protein sequence ID" value="AXK47045.1"/>
    <property type="molecule type" value="Genomic_DNA"/>
</dbReference>
<evidence type="ECO:0000256" key="3">
    <source>
        <dbReference type="PIRSR" id="PIRSR603469-2"/>
    </source>
</evidence>
<keyword evidence="8" id="KW-0732">Signal</keyword>
<dbReference type="InterPro" id="IPR003469">
    <property type="entry name" value="Glyco_hydro_68"/>
</dbReference>
<comment type="similarity">
    <text evidence="1 6">Belongs to the glycosyl hydrolase 68 family.</text>
</comment>
<feature type="binding site" evidence="3">
    <location>
        <begin position="277"/>
        <end position="278"/>
    </location>
    <ligand>
        <name>substrate</name>
    </ligand>
</feature>
<feature type="region of interest" description="Disordered" evidence="7">
    <location>
        <begin position="41"/>
        <end position="68"/>
    </location>
</feature>
<dbReference type="OrthoDB" id="3359526at2"/>
<name>A0A345YSZ3_9MICO</name>
<dbReference type="Proteomes" id="UP000254236">
    <property type="component" value="Chromosome"/>
</dbReference>
<dbReference type="RefSeq" id="WP_115414792.1">
    <property type="nucleotide sequence ID" value="NZ_CP031356.1"/>
</dbReference>
<feature type="binding site" evidence="4">
    <location>
        <position position="369"/>
    </location>
    <ligand>
        <name>Ca(2+)</name>
        <dbReference type="ChEBI" id="CHEBI:29108"/>
        <label>1</label>
    </ligand>
</feature>
<evidence type="ECO:0000313" key="11">
    <source>
        <dbReference type="Proteomes" id="UP000254236"/>
    </source>
</evidence>
<feature type="site" description="Transition state stabilizer" evidence="5">
    <location>
        <position position="278"/>
    </location>
</feature>
<evidence type="ECO:0000256" key="6">
    <source>
        <dbReference type="RuleBase" id="RU361220"/>
    </source>
</evidence>
<dbReference type="Proteomes" id="UP000282185">
    <property type="component" value="Unassembled WGS sequence"/>
</dbReference>
<dbReference type="InterPro" id="IPR006311">
    <property type="entry name" value="TAT_signal"/>
</dbReference>
<feature type="binding site" evidence="4">
    <location>
        <position position="337"/>
    </location>
    <ligand>
        <name>Ca(2+)</name>
        <dbReference type="ChEBI" id="CHEBI:29108"/>
        <label>1</label>
    </ligand>
</feature>
<keyword evidence="10" id="KW-0378">Hydrolase</keyword>
<feature type="compositionally biased region" description="Low complexity" evidence="7">
    <location>
        <begin position="41"/>
        <end position="52"/>
    </location>
</feature>
<reference evidence="10 12" key="2">
    <citation type="submission" date="2018-08" db="EMBL/GenBank/DDBJ databases">
        <title>Brachybacterium saurashtrense DSM 23186.</title>
        <authorList>
            <person name="Li Y."/>
        </authorList>
    </citation>
    <scope>NUCLEOTIDE SEQUENCE [LARGE SCALE GENOMIC DNA]</scope>
    <source>
        <strain evidence="10 12">DSM 23186</strain>
    </source>
</reference>
<feature type="active site" description="Nucleophile" evidence="2">
    <location>
        <position position="124"/>
    </location>
</feature>
<evidence type="ECO:0000256" key="8">
    <source>
        <dbReference type="SAM" id="SignalP"/>
    </source>
</evidence>
<proteinExistence type="inferred from homology"/>
<dbReference type="AlphaFoldDB" id="A0A345YSZ3"/>
<dbReference type="Pfam" id="PF02435">
    <property type="entry name" value="Glyco_hydro_68"/>
    <property type="match status" value="1"/>
</dbReference>
<dbReference type="GO" id="GO:0046872">
    <property type="term" value="F:metal ion binding"/>
    <property type="evidence" value="ECO:0007669"/>
    <property type="project" value="UniProtKB-KW"/>
</dbReference>
<evidence type="ECO:0000313" key="9">
    <source>
        <dbReference type="EMBL" id="AXK47045.1"/>
    </source>
</evidence>
<dbReference type="PROSITE" id="PS51318">
    <property type="entry name" value="TAT"/>
    <property type="match status" value="1"/>
</dbReference>
<organism evidence="10 12">
    <name type="scientific">Brachybacterium saurashtrense</name>
    <dbReference type="NCBI Taxonomy" id="556288"/>
    <lineage>
        <taxon>Bacteria</taxon>
        <taxon>Bacillati</taxon>
        <taxon>Actinomycetota</taxon>
        <taxon>Actinomycetes</taxon>
        <taxon>Micrococcales</taxon>
        <taxon>Dermabacteraceae</taxon>
        <taxon>Brachybacterium</taxon>
    </lineage>
</organism>
<dbReference type="GO" id="GO:0009758">
    <property type="term" value="P:carbohydrate utilization"/>
    <property type="evidence" value="ECO:0007669"/>
    <property type="project" value="InterPro"/>
</dbReference>
<evidence type="ECO:0000256" key="5">
    <source>
        <dbReference type="PIRSR" id="PIRSR603469-4"/>
    </source>
</evidence>
<reference evidence="9 11" key="1">
    <citation type="submission" date="2018-07" db="EMBL/GenBank/DDBJ databases">
        <title>Brachybacterium saurashtrense DSM 23186 genome sequence.</title>
        <authorList>
            <person name="Guo L."/>
        </authorList>
    </citation>
    <scope>NUCLEOTIDE SEQUENCE [LARGE SCALE GENOMIC DNA]</scope>
    <source>
        <strain evidence="9 11">DSM 23186</strain>
    </source>
</reference>
<evidence type="ECO:0000313" key="10">
    <source>
        <dbReference type="EMBL" id="RRR20894.1"/>
    </source>
</evidence>
<dbReference type="GO" id="GO:0050053">
    <property type="term" value="F:levansucrase activity"/>
    <property type="evidence" value="ECO:0007669"/>
    <property type="project" value="InterPro"/>
</dbReference>
<keyword evidence="4" id="KW-0106">Calcium</keyword>
<keyword evidence="11" id="KW-1185">Reference proteome</keyword>
<accession>A0A345YSZ3</accession>
<dbReference type="KEGG" id="bsau:DWV08_16410"/>